<feature type="transmembrane region" description="Helical" evidence="8">
    <location>
        <begin position="115"/>
        <end position="137"/>
    </location>
</feature>
<dbReference type="EMBL" id="NIOJ01000003">
    <property type="protein sequence ID" value="PNU01283.1"/>
    <property type="molecule type" value="Genomic_DNA"/>
</dbReference>
<feature type="transmembrane region" description="Helical" evidence="8">
    <location>
        <begin position="6"/>
        <end position="26"/>
    </location>
</feature>
<evidence type="ECO:0000256" key="6">
    <source>
        <dbReference type="ARBA" id="ARBA00023136"/>
    </source>
</evidence>
<dbReference type="InterPro" id="IPR017850">
    <property type="entry name" value="Alkaline_phosphatase_core_sf"/>
</dbReference>
<dbReference type="PANTHER" id="PTHR47371">
    <property type="entry name" value="LIPOTEICHOIC ACID SYNTHASE"/>
    <property type="match status" value="1"/>
</dbReference>
<accession>A0A2K2FLR4</accession>
<evidence type="ECO:0000256" key="5">
    <source>
        <dbReference type="ARBA" id="ARBA00022989"/>
    </source>
</evidence>
<gene>
    <name evidence="10" type="ORF">CDQ84_01890</name>
</gene>
<dbReference type="SUPFAM" id="SSF53649">
    <property type="entry name" value="Alkaline phosphatase-like"/>
    <property type="match status" value="1"/>
</dbReference>
<keyword evidence="4 8" id="KW-0812">Transmembrane</keyword>
<organism evidence="10 11">
    <name type="scientific">Clostridium thermosuccinogenes</name>
    <dbReference type="NCBI Taxonomy" id="84032"/>
    <lineage>
        <taxon>Bacteria</taxon>
        <taxon>Bacillati</taxon>
        <taxon>Bacillota</taxon>
        <taxon>Clostridia</taxon>
        <taxon>Eubacteriales</taxon>
        <taxon>Clostridiaceae</taxon>
        <taxon>Clostridium</taxon>
    </lineage>
</organism>
<dbReference type="InterPro" id="IPR000917">
    <property type="entry name" value="Sulfatase_N"/>
</dbReference>
<dbReference type="CDD" id="cd16015">
    <property type="entry name" value="LTA_synthase"/>
    <property type="match status" value="1"/>
</dbReference>
<comment type="pathway">
    <text evidence="2">Cell wall biogenesis; lipoteichoic acid biosynthesis.</text>
</comment>
<evidence type="ECO:0000256" key="2">
    <source>
        <dbReference type="ARBA" id="ARBA00004936"/>
    </source>
</evidence>
<dbReference type="PANTHER" id="PTHR47371:SF3">
    <property type="entry name" value="PHOSPHOGLYCEROL TRANSFERASE I"/>
    <property type="match status" value="1"/>
</dbReference>
<proteinExistence type="predicted"/>
<evidence type="ECO:0000256" key="4">
    <source>
        <dbReference type="ARBA" id="ARBA00022692"/>
    </source>
</evidence>
<comment type="caution">
    <text evidence="10">The sequence shown here is derived from an EMBL/GenBank/DDBJ whole genome shotgun (WGS) entry which is preliminary data.</text>
</comment>
<dbReference type="OrthoDB" id="5901192at2"/>
<dbReference type="GO" id="GO:0005886">
    <property type="term" value="C:plasma membrane"/>
    <property type="evidence" value="ECO:0007669"/>
    <property type="project" value="UniProtKB-SubCell"/>
</dbReference>
<keyword evidence="6 8" id="KW-0472">Membrane</keyword>
<name>A0A2K2FLR4_9CLOT</name>
<dbReference type="AlphaFoldDB" id="A0A2K2FLR4"/>
<protein>
    <recommendedName>
        <fullName evidence="9">Sulfatase N-terminal domain-containing protein</fullName>
    </recommendedName>
</protein>
<evidence type="ECO:0000259" key="9">
    <source>
        <dbReference type="Pfam" id="PF00884"/>
    </source>
</evidence>
<comment type="subcellular location">
    <subcellularLocation>
        <location evidence="1">Cell membrane</location>
        <topology evidence="1">Multi-pass membrane protein</topology>
    </subcellularLocation>
</comment>
<dbReference type="InterPro" id="IPR050448">
    <property type="entry name" value="OpgB/LTA_synthase_biosynth"/>
</dbReference>
<feature type="compositionally biased region" description="Basic and acidic residues" evidence="7">
    <location>
        <begin position="234"/>
        <end position="243"/>
    </location>
</feature>
<evidence type="ECO:0000256" key="1">
    <source>
        <dbReference type="ARBA" id="ARBA00004651"/>
    </source>
</evidence>
<feature type="transmembrane region" description="Helical" evidence="8">
    <location>
        <begin position="33"/>
        <end position="58"/>
    </location>
</feature>
<keyword evidence="5 8" id="KW-1133">Transmembrane helix</keyword>
<keyword evidence="3" id="KW-1003">Cell membrane</keyword>
<dbReference type="Gene3D" id="3.30.1120.170">
    <property type="match status" value="1"/>
</dbReference>
<reference evidence="10 11" key="1">
    <citation type="submission" date="2017-06" db="EMBL/GenBank/DDBJ databases">
        <title>Investigating the central metabolism of Clostridium thermosuccinogenes.</title>
        <authorList>
            <person name="Koendjbiharie J.G."/>
            <person name="van Kranenburg R."/>
        </authorList>
    </citation>
    <scope>NUCLEOTIDE SEQUENCE [LARGE SCALE GENOMIC DNA]</scope>
    <source>
        <strain evidence="10 11">DSM 5806</strain>
    </source>
</reference>
<dbReference type="Pfam" id="PF00884">
    <property type="entry name" value="Sulfatase"/>
    <property type="match status" value="1"/>
</dbReference>
<feature type="compositionally biased region" description="Basic and acidic residues" evidence="7">
    <location>
        <begin position="200"/>
        <end position="214"/>
    </location>
</feature>
<evidence type="ECO:0000256" key="3">
    <source>
        <dbReference type="ARBA" id="ARBA00022475"/>
    </source>
</evidence>
<feature type="region of interest" description="Disordered" evidence="7">
    <location>
        <begin position="187"/>
        <end position="252"/>
    </location>
</feature>
<dbReference type="Gene3D" id="3.40.720.10">
    <property type="entry name" value="Alkaline Phosphatase, subunit A"/>
    <property type="match status" value="1"/>
</dbReference>
<dbReference type="Proteomes" id="UP000236151">
    <property type="component" value="Unassembled WGS sequence"/>
</dbReference>
<evidence type="ECO:0000256" key="7">
    <source>
        <dbReference type="SAM" id="MobiDB-lite"/>
    </source>
</evidence>
<keyword evidence="11" id="KW-1185">Reference proteome</keyword>
<evidence type="ECO:0000313" key="10">
    <source>
        <dbReference type="EMBL" id="PNU01283.1"/>
    </source>
</evidence>
<sequence length="670" mass="75504">MSLDFIFPVLFSFSCGVVLFLACGIFKERINKILAFIFIKLLFLVYSVQLIYFCIFRTPLSLYSITGAGDALRLKDIVISAILKNIAAVILLLVPMMLFIIFHRRFSFFRVKPETAAGVLVFCLISFTVSIACVNMTNKNTLSQYTLYYKTFSPELSVSRLGLLTTMRLDIQRLIFGFGSDHKAAEVFSRPDGQNTGRIQDNRAGNEEEGKDGKSVGSSDSSGGIGMNESNSEDNSKSDRMDIGSETGMPKAETSPYDIYNIMDIDFKALTEGEKNPAILDMHRYFSTLQPTKKNEYTGMFKGDNLIMITAESFAPYALSPELTPTLYEMSKRGFVFNNFYNPVWGVSTTDGEYVACTGLIPKTGTWSMAKSGKNHMPFTMGNQFKKLGYTTKAYHNHTYTYYKRHISHPNMGYDFKAVGNGLNIKETWPESDLEMIEVTTGEFIGLQPFHAYYMTISGHMNYNFYGNNIAMKNKQYVEHLPYSDESKAYIACNLELEFAVRTLIERLEEAGIADKTVIAISADHYPYGLPRECIDELAGHKVENNFELYKSTFILWKKGMDPVVVDKPCSSLDIIPTLSNLFGLEYDSRLLMGSDILSDAPPLVIFSNRSWITERAMYNSITDTAVFTDGSGNDSAYIELINSIVADKFLYSEKILDTDYYDRVLPKGN</sequence>
<feature type="domain" description="Sulfatase N-terminal" evidence="9">
    <location>
        <begin position="305"/>
        <end position="584"/>
    </location>
</feature>
<feature type="transmembrane region" description="Helical" evidence="8">
    <location>
        <begin position="78"/>
        <end position="103"/>
    </location>
</feature>
<evidence type="ECO:0000313" key="11">
    <source>
        <dbReference type="Proteomes" id="UP000236151"/>
    </source>
</evidence>
<evidence type="ECO:0000256" key="8">
    <source>
        <dbReference type="SAM" id="Phobius"/>
    </source>
</evidence>
<dbReference type="KEGG" id="cthd:CDO33_10810"/>